<gene>
    <name evidence="2" type="primary">porQ</name>
    <name evidence="2" type="ORF">H9848_09100</name>
</gene>
<dbReference type="AlphaFoldDB" id="A0A9D1XSN6"/>
<keyword evidence="1" id="KW-0732">Signal</keyword>
<proteinExistence type="predicted"/>
<sequence length="333" mass="36491">MRNRLSILFFFFSVTLRALAQTGGEAFTFLRLPTSARANALGGHTVALVERDPSLIFHNPALLGAEMDGMINLNYMNYISDVNVGSALFTKAHGERAAWGVGATFIGYGDIQEALPGNVVTGASVSAKDISVNGFYARDLNERWRGGLALKFLYSGLADYTSIGLCVDAGLSYYNSEKGFSFGFALKNIGAQLKAYEDERQKMPWDIQLGISQKLSHAPLRLSLTAQYLNCWKFDYVDNTNVEQKDDSFFKTFAKHLIIGVDFVPSDNFWVGVGFNPKVNMDMKLQGGGSFSGFSAGAGVRIKMFDVGFSLAKYHPSALSLMLSVSTTLEDFK</sequence>
<reference evidence="2" key="2">
    <citation type="submission" date="2021-04" db="EMBL/GenBank/DDBJ databases">
        <authorList>
            <person name="Gilroy R."/>
        </authorList>
    </citation>
    <scope>NUCLEOTIDE SEQUENCE</scope>
    <source>
        <strain evidence="2">ChiHecec2B26-12326</strain>
    </source>
</reference>
<dbReference type="EMBL" id="DXEN01000069">
    <property type="protein sequence ID" value="HIX86745.1"/>
    <property type="molecule type" value="Genomic_DNA"/>
</dbReference>
<name>A0A9D1XSN6_9BACT</name>
<evidence type="ECO:0000256" key="1">
    <source>
        <dbReference type="SAM" id="SignalP"/>
    </source>
</evidence>
<accession>A0A9D1XSN6</accession>
<dbReference type="NCBIfam" id="NF033711">
    <property type="entry name" value="T9SS_PorQ"/>
    <property type="match status" value="1"/>
</dbReference>
<evidence type="ECO:0000313" key="2">
    <source>
        <dbReference type="EMBL" id="HIX86745.1"/>
    </source>
</evidence>
<reference evidence="2" key="1">
    <citation type="journal article" date="2021" name="PeerJ">
        <title>Extensive microbial diversity within the chicken gut microbiome revealed by metagenomics and culture.</title>
        <authorList>
            <person name="Gilroy R."/>
            <person name="Ravi A."/>
            <person name="Getino M."/>
            <person name="Pursley I."/>
            <person name="Horton D.L."/>
            <person name="Alikhan N.F."/>
            <person name="Baker D."/>
            <person name="Gharbi K."/>
            <person name="Hall N."/>
            <person name="Watson M."/>
            <person name="Adriaenssens E.M."/>
            <person name="Foster-Nyarko E."/>
            <person name="Jarju S."/>
            <person name="Secka A."/>
            <person name="Antonio M."/>
            <person name="Oren A."/>
            <person name="Chaudhuri R.R."/>
            <person name="La Ragione R."/>
            <person name="Hildebrand F."/>
            <person name="Pallen M.J."/>
        </authorList>
    </citation>
    <scope>NUCLEOTIDE SEQUENCE</scope>
    <source>
        <strain evidence="2">ChiHecec2B26-12326</strain>
    </source>
</reference>
<protein>
    <submittedName>
        <fullName evidence="2">Type IX secretion system protein PorQ</fullName>
    </submittedName>
</protein>
<feature type="chain" id="PRO_5038691178" evidence="1">
    <location>
        <begin position="21"/>
        <end position="333"/>
    </location>
</feature>
<comment type="caution">
    <text evidence="2">The sequence shown here is derived from an EMBL/GenBank/DDBJ whole genome shotgun (WGS) entry which is preliminary data.</text>
</comment>
<dbReference type="Gene3D" id="2.40.160.60">
    <property type="entry name" value="Outer membrane protein transport protein (OMPP1/FadL/TodX)"/>
    <property type="match status" value="1"/>
</dbReference>
<feature type="signal peptide" evidence="1">
    <location>
        <begin position="1"/>
        <end position="20"/>
    </location>
</feature>
<dbReference type="SUPFAM" id="SSF56935">
    <property type="entry name" value="Porins"/>
    <property type="match status" value="1"/>
</dbReference>
<organism evidence="2 3">
    <name type="scientific">Candidatus Parabacteroides intestinigallinarum</name>
    <dbReference type="NCBI Taxonomy" id="2838722"/>
    <lineage>
        <taxon>Bacteria</taxon>
        <taxon>Pseudomonadati</taxon>
        <taxon>Bacteroidota</taxon>
        <taxon>Bacteroidia</taxon>
        <taxon>Bacteroidales</taxon>
        <taxon>Tannerellaceae</taxon>
        <taxon>Parabacteroides</taxon>
    </lineage>
</organism>
<dbReference type="Proteomes" id="UP000823847">
    <property type="component" value="Unassembled WGS sequence"/>
</dbReference>
<evidence type="ECO:0000313" key="3">
    <source>
        <dbReference type="Proteomes" id="UP000823847"/>
    </source>
</evidence>
<dbReference type="NCBIfam" id="NF033709">
    <property type="entry name" value="PorV_fam"/>
    <property type="match status" value="1"/>
</dbReference>